<organism evidence="1 2">
    <name type="scientific">Trichoderma longibrachiatum ATCC 18648</name>
    <dbReference type="NCBI Taxonomy" id="983965"/>
    <lineage>
        <taxon>Eukaryota</taxon>
        <taxon>Fungi</taxon>
        <taxon>Dikarya</taxon>
        <taxon>Ascomycota</taxon>
        <taxon>Pezizomycotina</taxon>
        <taxon>Sordariomycetes</taxon>
        <taxon>Hypocreomycetidae</taxon>
        <taxon>Hypocreales</taxon>
        <taxon>Hypocreaceae</taxon>
        <taxon>Trichoderma</taxon>
    </lineage>
</organism>
<dbReference type="EMBL" id="KZ679137">
    <property type="protein sequence ID" value="PTB74097.1"/>
    <property type="molecule type" value="Genomic_DNA"/>
</dbReference>
<reference evidence="1 2" key="1">
    <citation type="submission" date="2016-07" db="EMBL/GenBank/DDBJ databases">
        <title>Multiple horizontal gene transfer events from other fungi enriched the ability of initially mycotrophic Trichoderma (Ascomycota) to feed on dead plant biomass.</title>
        <authorList>
            <consortium name="DOE Joint Genome Institute"/>
            <person name="Aerts A."/>
            <person name="Atanasova L."/>
            <person name="Chenthamara K."/>
            <person name="Zhang J."/>
            <person name="Grujic M."/>
            <person name="Henrissat B."/>
            <person name="Kuo A."/>
            <person name="Salamov A."/>
            <person name="Lipzen A."/>
            <person name="Labutti K."/>
            <person name="Barry K."/>
            <person name="Miao Y."/>
            <person name="Rahimi M.J."/>
            <person name="Shen Q."/>
            <person name="Grigoriev I.V."/>
            <person name="Kubicek C.P."/>
            <person name="Druzhinina I.S."/>
        </authorList>
    </citation>
    <scope>NUCLEOTIDE SEQUENCE [LARGE SCALE GENOMIC DNA]</scope>
    <source>
        <strain evidence="1 2">ATCC 18648</strain>
    </source>
</reference>
<name>A0A2T4BXQ1_TRILO</name>
<accession>A0A2T4BXQ1</accession>
<sequence length="182" mass="20427">MLKRDSPLKQEVGIKPRLLYLPRETCFARETVLSSPLLQCCYTVPNTVCIYSPSFRSHPTTVKPSPLHITSSHFTIATSPEQKERPKRTKNEKTYNSRCSPVVTHLTTNLPVSGLSMGEQTGPRILHYLWSYVLYSGAVRLIGGPVSCVLQIFCRTSDTLDIYILKSAIHCCHSSLRCEPTT</sequence>
<protein>
    <submittedName>
        <fullName evidence="1">Uncharacterized protein</fullName>
    </submittedName>
</protein>
<keyword evidence="2" id="KW-1185">Reference proteome</keyword>
<dbReference type="Proteomes" id="UP000240760">
    <property type="component" value="Unassembled WGS sequence"/>
</dbReference>
<dbReference type="AlphaFoldDB" id="A0A2T4BXQ1"/>
<evidence type="ECO:0000313" key="2">
    <source>
        <dbReference type="Proteomes" id="UP000240760"/>
    </source>
</evidence>
<gene>
    <name evidence="1" type="ORF">M440DRAFT_1382282</name>
</gene>
<evidence type="ECO:0000313" key="1">
    <source>
        <dbReference type="EMBL" id="PTB74097.1"/>
    </source>
</evidence>
<proteinExistence type="predicted"/>
<dbReference type="OrthoDB" id="3763505at2759"/>